<evidence type="ECO:0000259" key="2">
    <source>
        <dbReference type="Pfam" id="PF02518"/>
    </source>
</evidence>
<organism evidence="4 5">
    <name type="scientific">Paenibacillus naphthalenovorans</name>
    <dbReference type="NCBI Taxonomy" id="162209"/>
    <lineage>
        <taxon>Bacteria</taxon>
        <taxon>Bacillati</taxon>
        <taxon>Bacillota</taxon>
        <taxon>Bacilli</taxon>
        <taxon>Bacillales</taxon>
        <taxon>Paenibacillaceae</taxon>
        <taxon>Paenibacillus</taxon>
    </lineage>
</organism>
<dbReference type="PANTHER" id="PTHR34220">
    <property type="entry name" value="SENSOR HISTIDINE KINASE YPDA"/>
    <property type="match status" value="1"/>
</dbReference>
<proteinExistence type="predicted"/>
<accession>A0A0U2W211</accession>
<evidence type="ECO:0000256" key="1">
    <source>
        <dbReference type="SAM" id="MobiDB-lite"/>
    </source>
</evidence>
<dbReference type="InterPro" id="IPR003594">
    <property type="entry name" value="HATPase_dom"/>
</dbReference>
<keyword evidence="4" id="KW-0808">Transferase</keyword>
<dbReference type="Gene3D" id="3.30.565.10">
    <property type="entry name" value="Histidine kinase-like ATPase, C-terminal domain"/>
    <property type="match status" value="1"/>
</dbReference>
<dbReference type="GO" id="GO:0000155">
    <property type="term" value="F:phosphorelay sensor kinase activity"/>
    <property type="evidence" value="ECO:0007669"/>
    <property type="project" value="InterPro"/>
</dbReference>
<dbReference type="Proteomes" id="UP000061660">
    <property type="component" value="Chromosome"/>
</dbReference>
<reference evidence="5" key="1">
    <citation type="submission" date="2015-12" db="EMBL/GenBank/DDBJ databases">
        <title>Complete genome sequences of two moderately thermophilic Paenibacillus species.</title>
        <authorList>
            <person name="Butler R.III."/>
            <person name="Wang J."/>
            <person name="Stark B.C."/>
            <person name="Pombert J.-F."/>
        </authorList>
    </citation>
    <scope>NUCLEOTIDE SEQUENCE [LARGE SCALE GENOMIC DNA]</scope>
    <source>
        <strain evidence="5">32O-Y</strain>
    </source>
</reference>
<dbReference type="GO" id="GO:0016020">
    <property type="term" value="C:membrane"/>
    <property type="evidence" value="ECO:0007669"/>
    <property type="project" value="InterPro"/>
</dbReference>
<sequence length="270" mass="30847">MTRSGSSIILLPIAASFFEELGYDTQMLGELQRMEQEVFESRVKEKERELLQLQAQINPHFLFNTLETIESYAVKNNGEAVGEMVQSVSRMMRYNVRNDGGWAPVKEEMAYIRNFLNIHHYRNGKDVMAKFDVDSAAADIPIMKLSIQPFVENAIKYGWSPSMGAEEFLLTVTVELTEGTLHIDVRDTGTGIPAHILDKITRLIHSKGEIVDPYFQKHTGIYNVYRRFLLAYGDSADFRITSHPHQGTRAAIRVPYRRSQHSMSESSKKK</sequence>
<dbReference type="Pfam" id="PF06580">
    <property type="entry name" value="His_kinase"/>
    <property type="match status" value="1"/>
</dbReference>
<protein>
    <submittedName>
        <fullName evidence="4">Signal transduction histidine kinase</fullName>
    </submittedName>
</protein>
<evidence type="ECO:0000313" key="4">
    <source>
        <dbReference type="EMBL" id="ALS22580.1"/>
    </source>
</evidence>
<dbReference type="EMBL" id="CP013652">
    <property type="protein sequence ID" value="ALS22580.1"/>
    <property type="molecule type" value="Genomic_DNA"/>
</dbReference>
<dbReference type="InterPro" id="IPR036890">
    <property type="entry name" value="HATPase_C_sf"/>
</dbReference>
<feature type="domain" description="Signal transduction histidine kinase internal region" evidence="3">
    <location>
        <begin position="49"/>
        <end position="125"/>
    </location>
</feature>
<dbReference type="KEGG" id="pnp:IJ22_22060"/>
<feature type="region of interest" description="Disordered" evidence="1">
    <location>
        <begin position="249"/>
        <end position="270"/>
    </location>
</feature>
<dbReference type="PATRIC" id="fig|162209.4.peg.2349"/>
<feature type="compositionally biased region" description="Polar residues" evidence="1">
    <location>
        <begin position="261"/>
        <end position="270"/>
    </location>
</feature>
<dbReference type="SUPFAM" id="SSF55874">
    <property type="entry name" value="ATPase domain of HSP90 chaperone/DNA topoisomerase II/histidine kinase"/>
    <property type="match status" value="1"/>
</dbReference>
<dbReference type="STRING" id="162209.IJ22_22060"/>
<dbReference type="PANTHER" id="PTHR34220:SF7">
    <property type="entry name" value="SENSOR HISTIDINE KINASE YPDA"/>
    <property type="match status" value="1"/>
</dbReference>
<dbReference type="AlphaFoldDB" id="A0A0U2W211"/>
<dbReference type="InterPro" id="IPR010559">
    <property type="entry name" value="Sig_transdc_His_kin_internal"/>
</dbReference>
<evidence type="ECO:0000313" key="5">
    <source>
        <dbReference type="Proteomes" id="UP000061660"/>
    </source>
</evidence>
<dbReference type="Pfam" id="PF02518">
    <property type="entry name" value="HATPase_c"/>
    <property type="match status" value="1"/>
</dbReference>
<name>A0A0U2W211_9BACL</name>
<evidence type="ECO:0000259" key="3">
    <source>
        <dbReference type="Pfam" id="PF06580"/>
    </source>
</evidence>
<feature type="domain" description="Histidine kinase/HSP90-like ATPase" evidence="2">
    <location>
        <begin position="146"/>
        <end position="257"/>
    </location>
</feature>
<reference evidence="4 5" key="2">
    <citation type="journal article" date="2016" name="Genome Announc.">
        <title>Complete Genome Sequences of Two Interactive Moderate Thermophiles, Paenibacillus napthalenovorans 32O-Y and Paenibacillus sp. 32O-W.</title>
        <authorList>
            <person name="Butler R.R.III."/>
            <person name="Wang J."/>
            <person name="Stark B.C."/>
            <person name="Pombert J.F."/>
        </authorList>
    </citation>
    <scope>NUCLEOTIDE SEQUENCE [LARGE SCALE GENOMIC DNA]</scope>
    <source>
        <strain evidence="4 5">32O-Y</strain>
    </source>
</reference>
<keyword evidence="4" id="KW-0418">Kinase</keyword>
<dbReference type="InterPro" id="IPR050640">
    <property type="entry name" value="Bact_2-comp_sensor_kinase"/>
</dbReference>
<dbReference type="RefSeq" id="WP_062408799.1">
    <property type="nucleotide sequence ID" value="NZ_CP013652.1"/>
</dbReference>
<dbReference type="OrthoDB" id="2495675at2"/>
<keyword evidence="5" id="KW-1185">Reference proteome</keyword>
<gene>
    <name evidence="4" type="ORF">IJ22_22060</name>
</gene>